<name>A0A2S5BDN0_9BASI</name>
<evidence type="ECO:0000313" key="10">
    <source>
        <dbReference type="Proteomes" id="UP000237144"/>
    </source>
</evidence>
<feature type="region of interest" description="Disordered" evidence="7">
    <location>
        <begin position="155"/>
        <end position="176"/>
    </location>
</feature>
<dbReference type="PANTHER" id="PTHR13946:SF28">
    <property type="entry name" value="DNA-DIRECTED RNA POLYMERASES I AND III SUBUNIT RPAC2"/>
    <property type="match status" value="1"/>
</dbReference>
<dbReference type="InterPro" id="IPR033898">
    <property type="entry name" value="RNAP_AC19"/>
</dbReference>
<evidence type="ECO:0000313" key="9">
    <source>
        <dbReference type="EMBL" id="POY74851.1"/>
    </source>
</evidence>
<dbReference type="HAMAP" id="MF_00261">
    <property type="entry name" value="RNApol_arch_Rpo11"/>
    <property type="match status" value="1"/>
</dbReference>
<dbReference type="GO" id="GO:0055029">
    <property type="term" value="C:nuclear DNA-directed RNA polymerase complex"/>
    <property type="evidence" value="ECO:0007669"/>
    <property type="project" value="UniProtKB-ARBA"/>
</dbReference>
<dbReference type="GO" id="GO:0003899">
    <property type="term" value="F:DNA-directed RNA polymerase activity"/>
    <property type="evidence" value="ECO:0007669"/>
    <property type="project" value="InterPro"/>
</dbReference>
<evidence type="ECO:0000256" key="2">
    <source>
        <dbReference type="ARBA" id="ARBA00022079"/>
    </source>
</evidence>
<protein>
    <recommendedName>
        <fullName evidence="2">DNA-directed RNA polymerases I and III subunit RPAC2</fullName>
    </recommendedName>
</protein>
<feature type="domain" description="DNA-directed RNA polymerase RBP11-like dimerisation" evidence="8">
    <location>
        <begin position="31"/>
        <end position="103"/>
    </location>
</feature>
<dbReference type="GO" id="GO:0003677">
    <property type="term" value="F:DNA binding"/>
    <property type="evidence" value="ECO:0007669"/>
    <property type="project" value="InterPro"/>
</dbReference>
<evidence type="ECO:0000256" key="5">
    <source>
        <dbReference type="ARBA" id="ARBA00023242"/>
    </source>
</evidence>
<dbReference type="EMBL" id="PJQD01000021">
    <property type="protein sequence ID" value="POY74851.1"/>
    <property type="molecule type" value="Genomic_DNA"/>
</dbReference>
<organism evidence="9 10">
    <name type="scientific">Rhodotorula taiwanensis</name>
    <dbReference type="NCBI Taxonomy" id="741276"/>
    <lineage>
        <taxon>Eukaryota</taxon>
        <taxon>Fungi</taxon>
        <taxon>Dikarya</taxon>
        <taxon>Basidiomycota</taxon>
        <taxon>Pucciniomycotina</taxon>
        <taxon>Microbotryomycetes</taxon>
        <taxon>Sporidiobolales</taxon>
        <taxon>Sporidiobolaceae</taxon>
        <taxon>Rhodotorula</taxon>
    </lineage>
</organism>
<evidence type="ECO:0000256" key="6">
    <source>
        <dbReference type="ARBA" id="ARBA00025751"/>
    </source>
</evidence>
<dbReference type="GO" id="GO:0006383">
    <property type="term" value="P:transcription by RNA polymerase III"/>
    <property type="evidence" value="ECO:0007669"/>
    <property type="project" value="TreeGrafter"/>
</dbReference>
<dbReference type="Pfam" id="PF13656">
    <property type="entry name" value="RNA_pol_L_2"/>
    <property type="match status" value="1"/>
</dbReference>
<dbReference type="OrthoDB" id="510325at2759"/>
<sequence length="176" mass="19532">MATLPNRHEIAPVSGDKVSILPGATEGYIQATFCILEEDHTLGNLLRWMLMKNPSVEFCGYSAPHPSEAKIHIRVQMYDGKSALDAMNEALDNLESMAGVILEKYNESLEQGDFDRIAEDEKYDFESVNQRLWAQKEAEGRGTEAEFLAEKRKQADAAGAAKDVQGKKGKAVKAER</sequence>
<evidence type="ECO:0000256" key="1">
    <source>
        <dbReference type="ARBA" id="ARBA00004123"/>
    </source>
</evidence>
<dbReference type="AlphaFoldDB" id="A0A2S5BDN0"/>
<feature type="compositionally biased region" description="Basic residues" evidence="7">
    <location>
        <begin position="167"/>
        <end position="176"/>
    </location>
</feature>
<accession>A0A2S5BDN0</accession>
<evidence type="ECO:0000256" key="7">
    <source>
        <dbReference type="SAM" id="MobiDB-lite"/>
    </source>
</evidence>
<dbReference type="Proteomes" id="UP000237144">
    <property type="component" value="Unassembled WGS sequence"/>
</dbReference>
<proteinExistence type="inferred from homology"/>
<evidence type="ECO:0000259" key="8">
    <source>
        <dbReference type="Pfam" id="PF13656"/>
    </source>
</evidence>
<dbReference type="InterPro" id="IPR009025">
    <property type="entry name" value="RBP11-like_dimer"/>
</dbReference>
<evidence type="ECO:0000256" key="3">
    <source>
        <dbReference type="ARBA" id="ARBA00022478"/>
    </source>
</evidence>
<dbReference type="GO" id="GO:0006362">
    <property type="term" value="P:transcription elongation by RNA polymerase I"/>
    <property type="evidence" value="ECO:0007669"/>
    <property type="project" value="TreeGrafter"/>
</dbReference>
<dbReference type="GO" id="GO:0046983">
    <property type="term" value="F:protein dimerization activity"/>
    <property type="evidence" value="ECO:0007669"/>
    <property type="project" value="InterPro"/>
</dbReference>
<dbReference type="Gene3D" id="3.30.1360.10">
    <property type="entry name" value="RNA polymerase, RBP11-like subunit"/>
    <property type="match status" value="1"/>
</dbReference>
<keyword evidence="4" id="KW-0804">Transcription</keyword>
<dbReference type="InterPro" id="IPR022905">
    <property type="entry name" value="Rpo11-like"/>
</dbReference>
<dbReference type="PROSITE" id="PS01154">
    <property type="entry name" value="RNA_POL_L_13KD"/>
    <property type="match status" value="1"/>
</dbReference>
<dbReference type="STRING" id="741276.A0A2S5BDN0"/>
<dbReference type="FunFam" id="3.30.1360.10:FF:000006">
    <property type="entry name" value="DNA-directed RNA polymerases I and III subunit RPAC2"/>
    <property type="match status" value="1"/>
</dbReference>
<dbReference type="GO" id="GO:0005666">
    <property type="term" value="C:RNA polymerase III complex"/>
    <property type="evidence" value="ECO:0007669"/>
    <property type="project" value="TreeGrafter"/>
</dbReference>
<dbReference type="InterPro" id="IPR008193">
    <property type="entry name" value="RNA_pol_Rpb11_13-16kDa_CS"/>
</dbReference>
<reference evidence="9 10" key="1">
    <citation type="journal article" date="2018" name="Front. Microbiol.">
        <title>Prospects for Fungal Bioremediation of Acidic Radioactive Waste Sites: Characterization and Genome Sequence of Rhodotorula taiwanensis MD1149.</title>
        <authorList>
            <person name="Tkavc R."/>
            <person name="Matrosova V.Y."/>
            <person name="Grichenko O.E."/>
            <person name="Gostincar C."/>
            <person name="Volpe R.P."/>
            <person name="Klimenkova P."/>
            <person name="Gaidamakova E.K."/>
            <person name="Zhou C.E."/>
            <person name="Stewart B.J."/>
            <person name="Lyman M.G."/>
            <person name="Malfatti S.A."/>
            <person name="Rubinfeld B."/>
            <person name="Courtot M."/>
            <person name="Singh J."/>
            <person name="Dalgard C.L."/>
            <person name="Hamilton T."/>
            <person name="Frey K.G."/>
            <person name="Gunde-Cimerman N."/>
            <person name="Dugan L."/>
            <person name="Daly M.J."/>
        </authorList>
    </citation>
    <scope>NUCLEOTIDE SEQUENCE [LARGE SCALE GENOMIC DNA]</scope>
    <source>
        <strain evidence="9 10">MD1149</strain>
    </source>
</reference>
<dbReference type="InterPro" id="IPR036603">
    <property type="entry name" value="RBP11-like"/>
</dbReference>
<dbReference type="CDD" id="cd07029">
    <property type="entry name" value="RNAP_I_III_AC19"/>
    <property type="match status" value="1"/>
</dbReference>
<gene>
    <name evidence="9" type="ORF">BMF94_2124</name>
</gene>
<evidence type="ECO:0000256" key="4">
    <source>
        <dbReference type="ARBA" id="ARBA00023163"/>
    </source>
</evidence>
<keyword evidence="5" id="KW-0539">Nucleus</keyword>
<comment type="subcellular location">
    <subcellularLocation>
        <location evidence="1">Nucleus</location>
    </subcellularLocation>
</comment>
<keyword evidence="10" id="KW-1185">Reference proteome</keyword>
<comment type="similarity">
    <text evidence="6">Belongs to the archaeal Rpo11/eukaryotic RPB11/RPC19 RNA polymerase subunit family.</text>
</comment>
<dbReference type="PANTHER" id="PTHR13946">
    <property type="entry name" value="DNA-DIRECTED RNA POLYMERASE I,II,III"/>
    <property type="match status" value="1"/>
</dbReference>
<dbReference type="GO" id="GO:0005736">
    <property type="term" value="C:RNA polymerase I complex"/>
    <property type="evidence" value="ECO:0007669"/>
    <property type="project" value="TreeGrafter"/>
</dbReference>
<dbReference type="SUPFAM" id="SSF55257">
    <property type="entry name" value="RBP11-like subunits of RNA polymerase"/>
    <property type="match status" value="1"/>
</dbReference>
<keyword evidence="3" id="KW-0240">DNA-directed RNA polymerase</keyword>
<comment type="caution">
    <text evidence="9">The sequence shown here is derived from an EMBL/GenBank/DDBJ whole genome shotgun (WGS) entry which is preliminary data.</text>
</comment>